<dbReference type="EMBL" id="PVNH01000004">
    <property type="protein sequence ID" value="PRX48323.1"/>
    <property type="molecule type" value="Genomic_DNA"/>
</dbReference>
<dbReference type="Pfam" id="PF01551">
    <property type="entry name" value="Peptidase_M23"/>
    <property type="match status" value="1"/>
</dbReference>
<proteinExistence type="predicted"/>
<evidence type="ECO:0000256" key="3">
    <source>
        <dbReference type="SAM" id="SignalP"/>
    </source>
</evidence>
<dbReference type="PANTHER" id="PTHR21666:SF270">
    <property type="entry name" value="MUREIN HYDROLASE ACTIVATOR ENVC"/>
    <property type="match status" value="1"/>
</dbReference>
<evidence type="ECO:0000256" key="2">
    <source>
        <dbReference type="SAM" id="MobiDB-lite"/>
    </source>
</evidence>
<organism evidence="5 6">
    <name type="scientific">Prauserella shujinwangii</name>
    <dbReference type="NCBI Taxonomy" id="1453103"/>
    <lineage>
        <taxon>Bacteria</taxon>
        <taxon>Bacillati</taxon>
        <taxon>Actinomycetota</taxon>
        <taxon>Actinomycetes</taxon>
        <taxon>Pseudonocardiales</taxon>
        <taxon>Pseudonocardiaceae</taxon>
        <taxon>Prauserella</taxon>
    </lineage>
</organism>
<accession>A0A2T0LWC4</accession>
<dbReference type="CDD" id="cd12797">
    <property type="entry name" value="M23_peptidase"/>
    <property type="match status" value="1"/>
</dbReference>
<dbReference type="RefSeq" id="WP_106178419.1">
    <property type="nucleotide sequence ID" value="NZ_PVNH01000004.1"/>
</dbReference>
<keyword evidence="3" id="KW-0732">Signal</keyword>
<evidence type="ECO:0000256" key="1">
    <source>
        <dbReference type="SAM" id="Coils"/>
    </source>
</evidence>
<comment type="caution">
    <text evidence="5">The sequence shown here is derived from an EMBL/GenBank/DDBJ whole genome shotgun (WGS) entry which is preliminary data.</text>
</comment>
<dbReference type="InterPro" id="IPR050570">
    <property type="entry name" value="Cell_wall_metabolism_enzyme"/>
</dbReference>
<protein>
    <submittedName>
        <fullName evidence="5">Murein DD-endopeptidase MepM/ murein hydrolase activator NlpD</fullName>
    </submittedName>
</protein>
<dbReference type="InterPro" id="IPR016047">
    <property type="entry name" value="M23ase_b-sheet_dom"/>
</dbReference>
<dbReference type="Gene3D" id="2.70.70.10">
    <property type="entry name" value="Glucose Permease (Domain IIA)"/>
    <property type="match status" value="1"/>
</dbReference>
<gene>
    <name evidence="5" type="ORF">B0I33_104139</name>
</gene>
<feature type="coiled-coil region" evidence="1">
    <location>
        <begin position="37"/>
        <end position="99"/>
    </location>
</feature>
<feature type="chain" id="PRO_5039070834" evidence="3">
    <location>
        <begin position="25"/>
        <end position="359"/>
    </location>
</feature>
<feature type="compositionally biased region" description="Low complexity" evidence="2">
    <location>
        <begin position="215"/>
        <end position="238"/>
    </location>
</feature>
<dbReference type="InterPro" id="IPR011055">
    <property type="entry name" value="Dup_hybrid_motif"/>
</dbReference>
<dbReference type="PANTHER" id="PTHR21666">
    <property type="entry name" value="PEPTIDASE-RELATED"/>
    <property type="match status" value="1"/>
</dbReference>
<reference evidence="5 6" key="1">
    <citation type="submission" date="2018-03" db="EMBL/GenBank/DDBJ databases">
        <title>Genomic Encyclopedia of Type Strains, Phase III (KMG-III): the genomes of soil and plant-associated and newly described type strains.</title>
        <authorList>
            <person name="Whitman W."/>
        </authorList>
    </citation>
    <scope>NUCLEOTIDE SEQUENCE [LARGE SCALE GENOMIC DNA]</scope>
    <source>
        <strain evidence="5 6">CGMCC 4.7125</strain>
    </source>
</reference>
<dbReference type="GO" id="GO:0004222">
    <property type="term" value="F:metalloendopeptidase activity"/>
    <property type="evidence" value="ECO:0007669"/>
    <property type="project" value="TreeGrafter"/>
</dbReference>
<keyword evidence="1" id="KW-0175">Coiled coil</keyword>
<dbReference type="OrthoDB" id="1099523at2"/>
<evidence type="ECO:0000313" key="5">
    <source>
        <dbReference type="EMBL" id="PRX48323.1"/>
    </source>
</evidence>
<feature type="domain" description="M23ase beta-sheet core" evidence="4">
    <location>
        <begin position="254"/>
        <end position="348"/>
    </location>
</feature>
<evidence type="ECO:0000259" key="4">
    <source>
        <dbReference type="Pfam" id="PF01551"/>
    </source>
</evidence>
<name>A0A2T0LWC4_9PSEU</name>
<sequence length="359" mass="38269">MDARRPALLCLVFLLVATFGAPFAAARQNEDSPADRIAAAESDLAAAQTRLAATYQRFTAAERRHHTMTRRAEAAREAARRAGEQARAAAARVQRVRQEVDEFAAASYRQGSVVGSVISYLGSDSPTDFLARASMLNALGGRQLDVLQDMRRAVDRKAALDRAARAALGRADADRRAAGEARSAAERAYRAAVRQRDAARRETDELLARKRELQAPRQAEAAGAPAPAPVSASGVVRPTTGRFTSGYGPRGGTIHYGIDIANSIGTPIVSAMAGEVISSGPASGFGLWVRVRHDNGLITVYGHINESLVSVGQRVSAGQRIATMGNRGQSTGPHLHFEVHQGGHKIDPLVWLRSNGVAI</sequence>
<dbReference type="SUPFAM" id="SSF51261">
    <property type="entry name" value="Duplicated hybrid motif"/>
    <property type="match status" value="1"/>
</dbReference>
<evidence type="ECO:0000313" key="6">
    <source>
        <dbReference type="Proteomes" id="UP000238362"/>
    </source>
</evidence>
<dbReference type="AlphaFoldDB" id="A0A2T0LWC4"/>
<feature type="signal peptide" evidence="3">
    <location>
        <begin position="1"/>
        <end position="24"/>
    </location>
</feature>
<keyword evidence="5" id="KW-0378">Hydrolase</keyword>
<dbReference type="Proteomes" id="UP000238362">
    <property type="component" value="Unassembled WGS sequence"/>
</dbReference>
<keyword evidence="6" id="KW-1185">Reference proteome</keyword>
<feature type="region of interest" description="Disordered" evidence="2">
    <location>
        <begin position="214"/>
        <end position="246"/>
    </location>
</feature>